<feature type="domain" description="Obg" evidence="2">
    <location>
        <begin position="98"/>
        <end position="264"/>
    </location>
</feature>
<keyword evidence="4" id="KW-1185">Reference proteome</keyword>
<feature type="region of interest" description="Disordered" evidence="1">
    <location>
        <begin position="154"/>
        <end position="198"/>
    </location>
</feature>
<dbReference type="GO" id="GO:0042254">
    <property type="term" value="P:ribosome biogenesis"/>
    <property type="evidence" value="ECO:0007669"/>
    <property type="project" value="UniProtKB-UniRule"/>
</dbReference>
<feature type="compositionally biased region" description="Acidic residues" evidence="1">
    <location>
        <begin position="162"/>
        <end position="173"/>
    </location>
</feature>
<feature type="compositionally biased region" description="Acidic residues" evidence="1">
    <location>
        <begin position="325"/>
        <end position="344"/>
    </location>
</feature>
<organism evidence="3 4">
    <name type="scientific">Heterodera schachtii</name>
    <name type="common">Sugarbeet cyst nematode worm</name>
    <name type="synonym">Tylenchus schachtii</name>
    <dbReference type="NCBI Taxonomy" id="97005"/>
    <lineage>
        <taxon>Eukaryota</taxon>
        <taxon>Metazoa</taxon>
        <taxon>Ecdysozoa</taxon>
        <taxon>Nematoda</taxon>
        <taxon>Chromadorea</taxon>
        <taxon>Rhabditida</taxon>
        <taxon>Tylenchina</taxon>
        <taxon>Tylenchomorpha</taxon>
        <taxon>Tylenchoidea</taxon>
        <taxon>Heteroderidae</taxon>
        <taxon>Heteroderinae</taxon>
        <taxon>Heterodera</taxon>
    </lineage>
</organism>
<comment type="caution">
    <text evidence="3">The sequence shown here is derived from an EMBL/GenBank/DDBJ whole genome shotgun (WGS) entry which is preliminary data.</text>
</comment>
<gene>
    <name evidence="3" type="ORF">niasHS_008947</name>
</gene>
<dbReference type="PROSITE" id="PS51883">
    <property type="entry name" value="OBG"/>
    <property type="match status" value="1"/>
</dbReference>
<proteinExistence type="predicted"/>
<dbReference type="PRINTS" id="PR00326">
    <property type="entry name" value="GTP1OBG"/>
</dbReference>
<dbReference type="PANTHER" id="PTHR11702">
    <property type="entry name" value="DEVELOPMENTALLY REGULATED GTP-BINDING PROTEIN-RELATED"/>
    <property type="match status" value="1"/>
</dbReference>
<dbReference type="Proteomes" id="UP001620645">
    <property type="component" value="Unassembled WGS sequence"/>
</dbReference>
<feature type="region of interest" description="Disordered" evidence="1">
    <location>
        <begin position="62"/>
        <end position="93"/>
    </location>
</feature>
<sequence length="559" mass="61677">MLLYHRQLQQVEAVRRLLLSAGWCLRSSSVAVGGGPCVRPFATRGGGQKRVSDDEWKAEREQSQKYEQNNQQQPRAGKQNGQLRKSGGGAVRGKKSTVVRNDFFQIYVRSGAGGRGLARYNGIGGCGGFVYARPSAKLSFDRFCGGFTPDRAANAGWKKDDNAEEEEDGQVNEEEQRRRARTVAAEDGENARQTKLAGRHGRDRILDVPIGVEIVGQNNVLLARCITPKKPYLLAKGGMGGCADNKYNAEPGTAFWATINLKLCPNIGLIGFPNAGKSTLMRALVPDKPIKIAAYAFTTTRPQLCYVKYDMDDTNSGANAVPASDVDDDFEDDDQEHEEEEEADLTSTAPTDEEGGGDADKELSEALSVVNKIRMGDEEEIESENVNTSTAPFTLSIADLPGIVEGASRNRYNAFDCLKHLEYSDIIVMVVDVHGFQLGPNEPLRSPLEMMALLNREMEQYDRALVRKPVVLLLNKVDEADGEQKANELCDFLLGDGRDGRWPKRLADDNLRGQLGNVKPMLRRIHKEVKPLKPAQFEDDWEAWSAGGSRGRKKKKVLC</sequence>
<evidence type="ECO:0000313" key="4">
    <source>
        <dbReference type="Proteomes" id="UP001620645"/>
    </source>
</evidence>
<accession>A0ABD2JDM5</accession>
<reference evidence="3 4" key="1">
    <citation type="submission" date="2024-10" db="EMBL/GenBank/DDBJ databases">
        <authorList>
            <person name="Kim D."/>
        </authorList>
    </citation>
    <scope>NUCLEOTIDE SEQUENCE [LARGE SCALE GENOMIC DNA]</scope>
    <source>
        <strain evidence="3">Taebaek</strain>
    </source>
</reference>
<dbReference type="AlphaFoldDB" id="A0ABD2JDM5"/>
<feature type="region of interest" description="Disordered" evidence="1">
    <location>
        <begin position="317"/>
        <end position="360"/>
    </location>
</feature>
<dbReference type="InterPro" id="IPR027417">
    <property type="entry name" value="P-loop_NTPase"/>
</dbReference>
<dbReference type="Gene3D" id="2.70.210.12">
    <property type="entry name" value="GTP1/OBG domain"/>
    <property type="match status" value="1"/>
</dbReference>
<dbReference type="Gene3D" id="3.40.50.300">
    <property type="entry name" value="P-loop containing nucleotide triphosphate hydrolases"/>
    <property type="match status" value="1"/>
</dbReference>
<name>A0ABD2JDM5_HETSC</name>
<dbReference type="InterPro" id="IPR036726">
    <property type="entry name" value="GTP1_OBG_dom_sf"/>
</dbReference>
<dbReference type="EMBL" id="JBICCN010000156">
    <property type="protein sequence ID" value="KAL3088728.1"/>
    <property type="molecule type" value="Genomic_DNA"/>
</dbReference>
<dbReference type="SUPFAM" id="SSF82051">
    <property type="entry name" value="Obg GTP-binding protein N-terminal domain"/>
    <property type="match status" value="1"/>
</dbReference>
<dbReference type="Pfam" id="PF01926">
    <property type="entry name" value="MMR_HSR1"/>
    <property type="match status" value="1"/>
</dbReference>
<dbReference type="Pfam" id="PF01018">
    <property type="entry name" value="GTP1_OBG"/>
    <property type="match status" value="1"/>
</dbReference>
<dbReference type="SUPFAM" id="SSF52540">
    <property type="entry name" value="P-loop containing nucleoside triphosphate hydrolases"/>
    <property type="match status" value="1"/>
</dbReference>
<evidence type="ECO:0000313" key="3">
    <source>
        <dbReference type="EMBL" id="KAL3088728.1"/>
    </source>
</evidence>
<dbReference type="PANTHER" id="PTHR11702:SF43">
    <property type="entry name" value="GTP-BINDING PROTEIN 10"/>
    <property type="match status" value="1"/>
</dbReference>
<protein>
    <recommendedName>
        <fullName evidence="2">Obg domain-containing protein</fullName>
    </recommendedName>
</protein>
<evidence type="ECO:0000259" key="2">
    <source>
        <dbReference type="PROSITE" id="PS51883"/>
    </source>
</evidence>
<dbReference type="InterPro" id="IPR006073">
    <property type="entry name" value="GTP-bd"/>
</dbReference>
<dbReference type="InterPro" id="IPR045086">
    <property type="entry name" value="OBG_GTPase"/>
</dbReference>
<evidence type="ECO:0000256" key="1">
    <source>
        <dbReference type="SAM" id="MobiDB-lite"/>
    </source>
</evidence>
<dbReference type="InterPro" id="IPR006169">
    <property type="entry name" value="GTP1_OBG_dom"/>
</dbReference>